<evidence type="ECO:0000256" key="8">
    <source>
        <dbReference type="SAM" id="MobiDB-lite"/>
    </source>
</evidence>
<comment type="catalytic activity">
    <reaction evidence="6 7">
        <text>L-threonylcarbamoyladenylate + adenosine(37) in tRNA = N(6)-L-threonylcarbamoyladenosine(37) in tRNA + AMP + H(+)</text>
        <dbReference type="Rhea" id="RHEA:37059"/>
        <dbReference type="Rhea" id="RHEA-COMP:10162"/>
        <dbReference type="Rhea" id="RHEA-COMP:10163"/>
        <dbReference type="ChEBI" id="CHEBI:15378"/>
        <dbReference type="ChEBI" id="CHEBI:73682"/>
        <dbReference type="ChEBI" id="CHEBI:74411"/>
        <dbReference type="ChEBI" id="CHEBI:74418"/>
        <dbReference type="ChEBI" id="CHEBI:456215"/>
        <dbReference type="EC" id="2.3.1.234"/>
    </reaction>
</comment>
<dbReference type="GO" id="GO:0002949">
    <property type="term" value="P:tRNA threonylcarbamoyladenosine modification"/>
    <property type="evidence" value="ECO:0007669"/>
    <property type="project" value="UniProtKB-UniRule"/>
</dbReference>
<dbReference type="EC" id="2.3.1.234" evidence="7"/>
<dbReference type="PRINTS" id="PR00789">
    <property type="entry name" value="OSIALOPTASE"/>
</dbReference>
<dbReference type="NCBIfam" id="TIGR03723">
    <property type="entry name" value="T6A_TsaD_YgjD"/>
    <property type="match status" value="1"/>
</dbReference>
<dbReference type="InterPro" id="IPR000905">
    <property type="entry name" value="Gcp-like_dom"/>
</dbReference>
<comment type="cofactor">
    <cofactor evidence="7">
        <name>Fe(2+)</name>
        <dbReference type="ChEBI" id="CHEBI:29033"/>
    </cofactor>
    <text evidence="7">Binds 1 Fe(2+) ion per subunit.</text>
</comment>
<dbReference type="GO" id="GO:0061711">
    <property type="term" value="F:tRNA N(6)-L-threonylcarbamoyladenine synthase activity"/>
    <property type="evidence" value="ECO:0007669"/>
    <property type="project" value="UniProtKB-EC"/>
</dbReference>
<dbReference type="Proteomes" id="UP000006250">
    <property type="component" value="Unassembled WGS sequence"/>
</dbReference>
<dbReference type="FunFam" id="3.30.420.40:FF:000012">
    <property type="entry name" value="tRNA N6-adenosine threonylcarbamoyltransferase"/>
    <property type="match status" value="1"/>
</dbReference>
<dbReference type="Gene3D" id="3.30.420.40">
    <property type="match status" value="2"/>
</dbReference>
<dbReference type="HAMAP" id="MF_01445">
    <property type="entry name" value="TsaD"/>
    <property type="match status" value="1"/>
</dbReference>
<evidence type="ECO:0000256" key="2">
    <source>
        <dbReference type="ARBA" id="ARBA00022694"/>
    </source>
</evidence>
<dbReference type="eggNOG" id="COG0533">
    <property type="taxonomic scope" value="Bacteria"/>
</dbReference>
<dbReference type="SUPFAM" id="SSF53067">
    <property type="entry name" value="Actin-like ATPase domain"/>
    <property type="match status" value="2"/>
</dbReference>
<keyword evidence="10" id="KW-0645">Protease</keyword>
<dbReference type="InterPro" id="IPR043129">
    <property type="entry name" value="ATPase_NBD"/>
</dbReference>
<feature type="domain" description="Gcp-like" evidence="9">
    <location>
        <begin position="25"/>
        <end position="324"/>
    </location>
</feature>
<evidence type="ECO:0000313" key="11">
    <source>
        <dbReference type="Proteomes" id="UP000006250"/>
    </source>
</evidence>
<dbReference type="RefSeq" id="WP_005990358.1">
    <property type="nucleotide sequence ID" value="NZ_AECZ01000001.1"/>
</dbReference>
<sequence length="372" mass="39238">MLCLGIETSCDETAVALCDDGRPVAEKLASQIDVHALFGGVVPELASREHLRRMGPLLRALFTETGLGLADVDALAVARGPGLLGSLLIGLATAKALALGAGKPLIGVDHLHAHLMAAAIGRDVPYPALGLLVSGGHTQIMLLRSALDIAVLGRTLDDAAGEAFDKAAKSLNLPYPGGVYIDALGRDIEAERGLFPRPFLDNRNLDFSFSGLKTAVATYVAAHSELRLDVMPSPGGPIDPLDWPMAMRKVCAALNFAIADTLRVKMERALDARDTGPVRALLAAGGVAANSRIREMLTDLTARRGLPLFLPQPKLCADNATMIAATGCLLGRAGLTHGLDLDAVPRGRKVPWDYRTGPSLGRPSVDRRPEPQ</sequence>
<evidence type="ECO:0000256" key="7">
    <source>
        <dbReference type="HAMAP-Rule" id="MF_01445"/>
    </source>
</evidence>
<organism evidence="10 11">
    <name type="scientific">Solidesulfovibrio fructosivorans JJ]</name>
    <dbReference type="NCBI Taxonomy" id="596151"/>
    <lineage>
        <taxon>Bacteria</taxon>
        <taxon>Pseudomonadati</taxon>
        <taxon>Thermodesulfobacteriota</taxon>
        <taxon>Desulfovibrionia</taxon>
        <taxon>Desulfovibrionales</taxon>
        <taxon>Desulfovibrionaceae</taxon>
        <taxon>Solidesulfovibrio</taxon>
    </lineage>
</organism>
<feature type="region of interest" description="Disordered" evidence="8">
    <location>
        <begin position="352"/>
        <end position="372"/>
    </location>
</feature>
<dbReference type="GO" id="GO:0005737">
    <property type="term" value="C:cytoplasm"/>
    <property type="evidence" value="ECO:0007669"/>
    <property type="project" value="UniProtKB-SubCell"/>
</dbReference>
<evidence type="ECO:0000256" key="6">
    <source>
        <dbReference type="ARBA" id="ARBA00048117"/>
    </source>
</evidence>
<dbReference type="InterPro" id="IPR022450">
    <property type="entry name" value="TsaD"/>
</dbReference>
<evidence type="ECO:0000256" key="1">
    <source>
        <dbReference type="ARBA" id="ARBA00022679"/>
    </source>
</evidence>
<keyword evidence="4 7" id="KW-0408">Iron</keyword>
<feature type="binding site" evidence="7">
    <location>
        <position position="290"/>
    </location>
    <ligand>
        <name>substrate</name>
    </ligand>
</feature>
<protein>
    <recommendedName>
        <fullName evidence="7">tRNA N6-adenosine threonylcarbamoyltransferase</fullName>
        <ecNumber evidence="7">2.3.1.234</ecNumber>
    </recommendedName>
    <alternativeName>
        <fullName evidence="7">N6-L-threonylcarbamoyladenine synthase</fullName>
        <shortName evidence="7">t(6)A synthase</shortName>
    </alternativeName>
    <alternativeName>
        <fullName evidence="7">t(6)A37 threonylcarbamoyladenosine biosynthesis protein TsaD</fullName>
    </alternativeName>
    <alternativeName>
        <fullName evidence="7">tRNA threonylcarbamoyladenosine biosynthesis protein TsaD</fullName>
    </alternativeName>
</protein>
<feature type="binding site" evidence="7">
    <location>
        <position position="182"/>
    </location>
    <ligand>
        <name>substrate</name>
    </ligand>
</feature>
<dbReference type="PANTHER" id="PTHR11735:SF6">
    <property type="entry name" value="TRNA N6-ADENOSINE THREONYLCARBAMOYLTRANSFERASE, MITOCHONDRIAL"/>
    <property type="match status" value="1"/>
</dbReference>
<gene>
    <name evidence="7" type="primary">tsaD</name>
    <name evidence="10" type="ORF">DesfrDRAFT_0270</name>
</gene>
<proteinExistence type="inferred from homology"/>
<feature type="binding site" evidence="7">
    <location>
        <position position="114"/>
    </location>
    <ligand>
        <name>Fe cation</name>
        <dbReference type="ChEBI" id="CHEBI:24875"/>
    </ligand>
</feature>
<dbReference type="NCBIfam" id="TIGR00329">
    <property type="entry name" value="gcp_kae1"/>
    <property type="match status" value="1"/>
</dbReference>
<dbReference type="EMBL" id="AECZ01000001">
    <property type="protein sequence ID" value="EFL53222.1"/>
    <property type="molecule type" value="Genomic_DNA"/>
</dbReference>
<dbReference type="OrthoDB" id="9806197at2"/>
<dbReference type="GO" id="GO:0005506">
    <property type="term" value="F:iron ion binding"/>
    <property type="evidence" value="ECO:0007669"/>
    <property type="project" value="UniProtKB-UniRule"/>
</dbReference>
<evidence type="ECO:0000313" key="10">
    <source>
        <dbReference type="EMBL" id="EFL53222.1"/>
    </source>
</evidence>
<feature type="binding site" evidence="7">
    <location>
        <position position="318"/>
    </location>
    <ligand>
        <name>Fe cation</name>
        <dbReference type="ChEBI" id="CHEBI:24875"/>
    </ligand>
</feature>
<keyword evidence="3 7" id="KW-0479">Metal-binding</keyword>
<dbReference type="AlphaFoldDB" id="E1JRM1"/>
<keyword evidence="5 7" id="KW-0012">Acyltransferase</keyword>
<comment type="similarity">
    <text evidence="7">Belongs to the KAE1 / TsaD family.</text>
</comment>
<evidence type="ECO:0000256" key="4">
    <source>
        <dbReference type="ARBA" id="ARBA00023004"/>
    </source>
</evidence>
<dbReference type="GO" id="GO:0006508">
    <property type="term" value="P:proteolysis"/>
    <property type="evidence" value="ECO:0007669"/>
    <property type="project" value="UniProtKB-KW"/>
</dbReference>
<comment type="function">
    <text evidence="7">Required for the formation of a threonylcarbamoyl group on adenosine at position 37 (t(6)A37) in tRNAs that read codons beginning with adenine. Is involved in the transfer of the threonylcarbamoyl moiety of threonylcarbamoyl-AMP (TC-AMP) to the N6 group of A37, together with TsaE and TsaB. TsaD likely plays a direct catalytic role in this reaction.</text>
</comment>
<dbReference type="GO" id="GO:0008233">
    <property type="term" value="F:peptidase activity"/>
    <property type="evidence" value="ECO:0007669"/>
    <property type="project" value="UniProtKB-KW"/>
</dbReference>
<feature type="binding site" evidence="7">
    <location>
        <begin position="132"/>
        <end position="136"/>
    </location>
    <ligand>
        <name>substrate</name>
    </ligand>
</feature>
<dbReference type="STRING" id="596151.DesfrDRAFT_0270"/>
<evidence type="ECO:0000256" key="5">
    <source>
        <dbReference type="ARBA" id="ARBA00023315"/>
    </source>
</evidence>
<keyword evidence="7" id="KW-0963">Cytoplasm</keyword>
<feature type="binding site" evidence="7">
    <location>
        <position position="165"/>
    </location>
    <ligand>
        <name>substrate</name>
    </ligand>
</feature>
<name>E1JRM1_SOLFR</name>
<feature type="binding site" evidence="7">
    <location>
        <position position="110"/>
    </location>
    <ligand>
        <name>Fe cation</name>
        <dbReference type="ChEBI" id="CHEBI:24875"/>
    </ligand>
</feature>
<comment type="subcellular location">
    <subcellularLocation>
        <location evidence="7">Cytoplasm</location>
    </subcellularLocation>
</comment>
<dbReference type="PANTHER" id="PTHR11735">
    <property type="entry name" value="TRNA N6-ADENOSINE THREONYLCARBAMOYLTRANSFERASE"/>
    <property type="match status" value="1"/>
</dbReference>
<evidence type="ECO:0000256" key="3">
    <source>
        <dbReference type="ARBA" id="ARBA00022723"/>
    </source>
</evidence>
<keyword evidence="2 7" id="KW-0819">tRNA processing</keyword>
<accession>E1JRM1</accession>
<reference evidence="10 11" key="1">
    <citation type="submission" date="2010-08" db="EMBL/GenBank/DDBJ databases">
        <title>The draft genome of Desulfovibrio fructosovorans JJ.</title>
        <authorList>
            <consortium name="US DOE Joint Genome Institute (JGI-PGF)"/>
            <person name="Lucas S."/>
            <person name="Copeland A."/>
            <person name="Lapidus A."/>
            <person name="Cheng J.-F."/>
            <person name="Bruce D."/>
            <person name="Goodwin L."/>
            <person name="Pitluck S."/>
            <person name="Land M.L."/>
            <person name="Hauser L."/>
            <person name="Chang Y.-J."/>
            <person name="Jeffries C."/>
            <person name="Wall J.D."/>
            <person name="Stahl D.A."/>
            <person name="Arkin A.P."/>
            <person name="Dehal P."/>
            <person name="Stolyar S.M."/>
            <person name="Hazen T.C."/>
            <person name="Woyke T.J."/>
        </authorList>
    </citation>
    <scope>NUCLEOTIDE SEQUENCE [LARGE SCALE GENOMIC DNA]</scope>
    <source>
        <strain evidence="10 11">JJ</strain>
    </source>
</reference>
<keyword evidence="1 7" id="KW-0808">Transferase</keyword>
<feature type="binding site" evidence="7">
    <location>
        <position position="178"/>
    </location>
    <ligand>
        <name>substrate</name>
    </ligand>
</feature>
<dbReference type="Pfam" id="PF00814">
    <property type="entry name" value="TsaD"/>
    <property type="match status" value="1"/>
</dbReference>
<dbReference type="InterPro" id="IPR017861">
    <property type="entry name" value="KAE1/TsaD"/>
</dbReference>
<comment type="caution">
    <text evidence="10">The sequence shown here is derived from an EMBL/GenBank/DDBJ whole genome shotgun (WGS) entry which is preliminary data.</text>
</comment>
<keyword evidence="10" id="KW-0378">Hydrolase</keyword>
<keyword evidence="11" id="KW-1185">Reference proteome</keyword>
<evidence type="ECO:0000259" key="9">
    <source>
        <dbReference type="Pfam" id="PF00814"/>
    </source>
</evidence>